<dbReference type="RefSeq" id="XP_062795404.1">
    <property type="nucleotide sequence ID" value="XM_062939353.1"/>
</dbReference>
<feature type="compositionally biased region" description="Basic and acidic residues" evidence="1">
    <location>
        <begin position="129"/>
        <end position="141"/>
    </location>
</feature>
<keyword evidence="4" id="KW-1185">Reference proteome</keyword>
<dbReference type="SMART" id="SM00066">
    <property type="entry name" value="GAL4"/>
    <property type="match status" value="1"/>
</dbReference>
<gene>
    <name evidence="3" type="ORF">IL334_007663</name>
</gene>
<feature type="compositionally biased region" description="Polar residues" evidence="1">
    <location>
        <begin position="97"/>
        <end position="107"/>
    </location>
</feature>
<reference evidence="3 4" key="1">
    <citation type="submission" date="2024-01" db="EMBL/GenBank/DDBJ databases">
        <title>Comparative genomics of Cryptococcus and Kwoniella reveals pathogenesis evolution and contrasting modes of karyotype evolution via chromosome fusion or intercentromeric recombination.</title>
        <authorList>
            <person name="Coelho M.A."/>
            <person name="David-Palma M."/>
            <person name="Shea T."/>
            <person name="Bowers K."/>
            <person name="McGinley-Smith S."/>
            <person name="Mohammad A.W."/>
            <person name="Gnirke A."/>
            <person name="Yurkov A.M."/>
            <person name="Nowrousian M."/>
            <person name="Sun S."/>
            <person name="Cuomo C.A."/>
            <person name="Heitman J."/>
        </authorList>
    </citation>
    <scope>NUCLEOTIDE SEQUENCE [LARGE SCALE GENOMIC DNA]</scope>
    <source>
        <strain evidence="3">CBS 11374</strain>
    </source>
</reference>
<dbReference type="PROSITE" id="PS50048">
    <property type="entry name" value="ZN2_CY6_FUNGAL_2"/>
    <property type="match status" value="1"/>
</dbReference>
<feature type="region of interest" description="Disordered" evidence="1">
    <location>
        <begin position="298"/>
        <end position="418"/>
    </location>
</feature>
<evidence type="ECO:0000259" key="2">
    <source>
        <dbReference type="PROSITE" id="PS50048"/>
    </source>
</evidence>
<feature type="compositionally biased region" description="Low complexity" evidence="1">
    <location>
        <begin position="45"/>
        <end position="63"/>
    </location>
</feature>
<feature type="compositionally biased region" description="Low complexity" evidence="1">
    <location>
        <begin position="320"/>
        <end position="337"/>
    </location>
</feature>
<dbReference type="Pfam" id="PF00172">
    <property type="entry name" value="Zn_clus"/>
    <property type="match status" value="1"/>
</dbReference>
<feature type="compositionally biased region" description="Polar residues" evidence="1">
    <location>
        <begin position="405"/>
        <end position="416"/>
    </location>
</feature>
<feature type="compositionally biased region" description="Polar residues" evidence="1">
    <location>
        <begin position="338"/>
        <end position="357"/>
    </location>
</feature>
<organism evidence="3 4">
    <name type="scientific">Kwoniella shivajii</name>
    <dbReference type="NCBI Taxonomy" id="564305"/>
    <lineage>
        <taxon>Eukaryota</taxon>
        <taxon>Fungi</taxon>
        <taxon>Dikarya</taxon>
        <taxon>Basidiomycota</taxon>
        <taxon>Agaricomycotina</taxon>
        <taxon>Tremellomycetes</taxon>
        <taxon>Tremellales</taxon>
        <taxon>Cryptococcaceae</taxon>
        <taxon>Kwoniella</taxon>
    </lineage>
</organism>
<dbReference type="PROSITE" id="PS00463">
    <property type="entry name" value="ZN2_CY6_FUNGAL_1"/>
    <property type="match status" value="1"/>
</dbReference>
<feature type="compositionally biased region" description="Polar residues" evidence="1">
    <location>
        <begin position="374"/>
        <end position="386"/>
    </location>
</feature>
<proteinExistence type="predicted"/>
<evidence type="ECO:0000313" key="4">
    <source>
        <dbReference type="Proteomes" id="UP001329825"/>
    </source>
</evidence>
<name>A0ABZ1D9V1_9TREE</name>
<dbReference type="InterPro" id="IPR036864">
    <property type="entry name" value="Zn2-C6_fun-type_DNA-bd_sf"/>
</dbReference>
<dbReference type="InterPro" id="IPR001138">
    <property type="entry name" value="Zn2Cys6_DnaBD"/>
</dbReference>
<evidence type="ECO:0000313" key="3">
    <source>
        <dbReference type="EMBL" id="WRT70665.1"/>
    </source>
</evidence>
<feature type="compositionally biased region" description="Polar residues" evidence="1">
    <location>
        <begin position="64"/>
        <end position="78"/>
    </location>
</feature>
<dbReference type="GeneID" id="87959793"/>
<evidence type="ECO:0000256" key="1">
    <source>
        <dbReference type="SAM" id="MobiDB-lite"/>
    </source>
</evidence>
<feature type="compositionally biased region" description="Low complexity" evidence="1">
    <location>
        <begin position="113"/>
        <end position="126"/>
    </location>
</feature>
<dbReference type="EMBL" id="CP141891">
    <property type="protein sequence ID" value="WRT70665.1"/>
    <property type="molecule type" value="Genomic_DNA"/>
</dbReference>
<sequence>MVDTTLSPRLRHLLISEDRSTGRLIMPAGGDLRTSISDGPSPVHLSSSLPNPSISSSSQNTSPAVSPTSLVYDSSPNVTKRPLPIDTASGRLPPPNATNRPMSSIFSLLNGLSVGSPPSSASSSGSIRPQDKDREVKEKGKVSPPYARPQPISPTSESRHLHLQQSQHQYQFHPAPFSAPIIAHRQSMYFDSTHPYKPPFPPPTPSCDDGGMRPGLLRRHSSHPYEYSPAQRPSTAYVTGPIYEVDYAGMGARAPISRTTKACNACRSRKVRCDAGGGDMGACSRCVESGTACIYTGAQKKRGPCPGTARPSISKPRRPSTQSQISSHRSSVASVQSIQSYVLTPTDEQPPWSSRSSYGFPPPPTAFTHPDPSEWSSVAPSKSRPSTAIPATRHSISAPVGDNLRPSSSSVNSWAHNETGPDIGRNMFDRDYVLGPRSNDRNLKMTTTATIDSSDRLGIEPRALPPLRVAINQGSFYES</sequence>
<dbReference type="CDD" id="cd00067">
    <property type="entry name" value="GAL4"/>
    <property type="match status" value="1"/>
</dbReference>
<feature type="region of interest" description="Disordered" evidence="1">
    <location>
        <begin position="24"/>
        <end position="168"/>
    </location>
</feature>
<dbReference type="SUPFAM" id="SSF57701">
    <property type="entry name" value="Zn2/Cys6 DNA-binding domain"/>
    <property type="match status" value="1"/>
</dbReference>
<protein>
    <recommendedName>
        <fullName evidence="2">Zn(2)-C6 fungal-type domain-containing protein</fullName>
    </recommendedName>
</protein>
<dbReference type="Gene3D" id="4.10.240.10">
    <property type="entry name" value="Zn(2)-C6 fungal-type DNA-binding domain"/>
    <property type="match status" value="1"/>
</dbReference>
<dbReference type="Proteomes" id="UP001329825">
    <property type="component" value="Chromosome 11"/>
</dbReference>
<feature type="domain" description="Zn(2)-C6 fungal-type" evidence="2">
    <location>
        <begin position="262"/>
        <end position="295"/>
    </location>
</feature>
<accession>A0ABZ1D9V1</accession>